<protein>
    <submittedName>
        <fullName evidence="1">Uncharacterized protein</fullName>
    </submittedName>
</protein>
<dbReference type="EMBL" id="CP001055">
    <property type="protein sequence ID" value="ACC98495.1"/>
    <property type="molecule type" value="Genomic_DNA"/>
</dbReference>
<keyword evidence="2" id="KW-1185">Reference proteome</keyword>
<dbReference type="Proteomes" id="UP000001029">
    <property type="component" value="Chromosome"/>
</dbReference>
<dbReference type="HOGENOM" id="CLU_1052657_0_0_0"/>
<dbReference type="OrthoDB" id="655946at2"/>
<reference evidence="1 2" key="1">
    <citation type="journal article" date="2009" name="Appl. Environ. Microbiol.">
        <title>Genomic analysis of 'Elusimicrobium minutum,' the first cultivated representative of the phylum 'Elusimicrobia' (formerly termite group 1).</title>
        <authorList>
            <person name="Herlemann D.P.R."/>
            <person name="Geissinger O."/>
            <person name="Ikeda-Ohtsubo W."/>
            <person name="Kunin V."/>
            <person name="Sun H."/>
            <person name="Lapidus A."/>
            <person name="Hugenholtz P."/>
            <person name="Brune A."/>
        </authorList>
    </citation>
    <scope>NUCLEOTIDE SEQUENCE [LARGE SCALE GENOMIC DNA]</scope>
    <source>
        <strain evidence="1 2">Pei191</strain>
    </source>
</reference>
<proteinExistence type="predicted"/>
<sequence length="264" mass="29525">MSECIFSGIKFFGRNNANLYFGGTATASSASDDAAEACNGDFNTGWQSEGEGTDGTQVFWERNFPDGMSGDTIYLANHNIADIQLSLNGAAAIPPSKTVRADDNAYSLFSFPYREDITDIKITGSKTFVVNNEKQIGEVLLLETVGQFEEPQELTPTRNRGTEDLKLQNEKSFVYNGGEAWSFTLDIFSLSQIDIDLLELIQRIGTEMYIWPCGGNENQFLLKRRPNRFQDLIKVSIVGNSNPRFKENNYNSGLRDSIKFKEVE</sequence>
<dbReference type="STRING" id="445932.Emin_0942"/>
<evidence type="ECO:0000313" key="2">
    <source>
        <dbReference type="Proteomes" id="UP000001029"/>
    </source>
</evidence>
<dbReference type="KEGG" id="emi:Emin_0942"/>
<organism evidence="1 2">
    <name type="scientific">Elusimicrobium minutum (strain Pei191)</name>
    <dbReference type="NCBI Taxonomy" id="445932"/>
    <lineage>
        <taxon>Bacteria</taxon>
        <taxon>Pseudomonadati</taxon>
        <taxon>Elusimicrobiota</taxon>
        <taxon>Elusimicrobia</taxon>
        <taxon>Elusimicrobiales</taxon>
        <taxon>Elusimicrobiaceae</taxon>
        <taxon>Elusimicrobium</taxon>
    </lineage>
</organism>
<dbReference type="AlphaFoldDB" id="B2KD99"/>
<evidence type="ECO:0000313" key="1">
    <source>
        <dbReference type="EMBL" id="ACC98495.1"/>
    </source>
</evidence>
<name>B2KD99_ELUMP</name>
<accession>B2KD99</accession>
<dbReference type="RefSeq" id="WP_012415110.1">
    <property type="nucleotide sequence ID" value="NC_010644.1"/>
</dbReference>
<gene>
    <name evidence="1" type="ordered locus">Emin_0942</name>
</gene>